<dbReference type="EMBL" id="KK100786">
    <property type="protein sequence ID" value="KIZ03769.1"/>
    <property type="molecule type" value="Genomic_DNA"/>
</dbReference>
<sequence length="52" mass="6042">IAPAVRRLRTHGGSIQVRRLAAALVEKWRAETVDQVRREKRRNPLGLKQQQQ</sequence>
<gene>
    <name evidence="3" type="ORF">MNEG_4184</name>
</gene>
<protein>
    <recommendedName>
        <fullName evidence="2">TFIIS N-terminal domain-containing protein</fullName>
    </recommendedName>
</protein>
<dbReference type="Proteomes" id="UP000054498">
    <property type="component" value="Unassembled WGS sequence"/>
</dbReference>
<feature type="non-terminal residue" evidence="3">
    <location>
        <position position="1"/>
    </location>
</feature>
<dbReference type="SUPFAM" id="SSF47676">
    <property type="entry name" value="Conserved domain common to transcription factors TFIIS, elongin A, CRSP70"/>
    <property type="match status" value="1"/>
</dbReference>
<keyword evidence="4" id="KW-1185">Reference proteome</keyword>
<evidence type="ECO:0000256" key="1">
    <source>
        <dbReference type="PROSITE-ProRule" id="PRU00649"/>
    </source>
</evidence>
<dbReference type="RefSeq" id="XP_013902788.1">
    <property type="nucleotide sequence ID" value="XM_014047334.1"/>
</dbReference>
<dbReference type="Pfam" id="PF08711">
    <property type="entry name" value="Med26"/>
    <property type="match status" value="1"/>
</dbReference>
<evidence type="ECO:0000259" key="2">
    <source>
        <dbReference type="PROSITE" id="PS51319"/>
    </source>
</evidence>
<proteinExistence type="predicted"/>
<dbReference type="OrthoDB" id="38503at3166"/>
<evidence type="ECO:0000313" key="3">
    <source>
        <dbReference type="EMBL" id="KIZ03769.1"/>
    </source>
</evidence>
<dbReference type="InterPro" id="IPR035441">
    <property type="entry name" value="TFIIS/LEDGF_dom_sf"/>
</dbReference>
<comment type="subcellular location">
    <subcellularLocation>
        <location evidence="1">Nucleus</location>
    </subcellularLocation>
</comment>
<accession>A0A0D2LAF6</accession>
<dbReference type="GO" id="GO:0005634">
    <property type="term" value="C:nucleus"/>
    <property type="evidence" value="ECO:0007669"/>
    <property type="project" value="UniProtKB-SubCell"/>
</dbReference>
<dbReference type="GeneID" id="25737062"/>
<organism evidence="3 4">
    <name type="scientific">Monoraphidium neglectum</name>
    <dbReference type="NCBI Taxonomy" id="145388"/>
    <lineage>
        <taxon>Eukaryota</taxon>
        <taxon>Viridiplantae</taxon>
        <taxon>Chlorophyta</taxon>
        <taxon>core chlorophytes</taxon>
        <taxon>Chlorophyceae</taxon>
        <taxon>CS clade</taxon>
        <taxon>Sphaeropleales</taxon>
        <taxon>Selenastraceae</taxon>
        <taxon>Monoraphidium</taxon>
    </lineage>
</organism>
<dbReference type="PROSITE" id="PS51319">
    <property type="entry name" value="TFIIS_N"/>
    <property type="match status" value="1"/>
</dbReference>
<dbReference type="AlphaFoldDB" id="A0A0D2LAF6"/>
<feature type="domain" description="TFIIS N-terminal" evidence="2">
    <location>
        <begin position="1"/>
        <end position="35"/>
    </location>
</feature>
<dbReference type="KEGG" id="mng:MNEG_4184"/>
<dbReference type="InterPro" id="IPR017923">
    <property type="entry name" value="TFIIS_N"/>
</dbReference>
<keyword evidence="1" id="KW-0539">Nucleus</keyword>
<evidence type="ECO:0000313" key="4">
    <source>
        <dbReference type="Proteomes" id="UP000054498"/>
    </source>
</evidence>
<name>A0A0D2LAF6_9CHLO</name>
<reference evidence="3 4" key="1">
    <citation type="journal article" date="2013" name="BMC Genomics">
        <title>Reconstruction of the lipid metabolism for the microalga Monoraphidium neglectum from its genome sequence reveals characteristics suitable for biofuel production.</title>
        <authorList>
            <person name="Bogen C."/>
            <person name="Al-Dilaimi A."/>
            <person name="Albersmeier A."/>
            <person name="Wichmann J."/>
            <person name="Grundmann M."/>
            <person name="Rupp O."/>
            <person name="Lauersen K.J."/>
            <person name="Blifernez-Klassen O."/>
            <person name="Kalinowski J."/>
            <person name="Goesmann A."/>
            <person name="Mussgnug J.H."/>
            <person name="Kruse O."/>
        </authorList>
    </citation>
    <scope>NUCLEOTIDE SEQUENCE [LARGE SCALE GENOMIC DNA]</scope>
    <source>
        <strain evidence="3 4">SAG 48.87</strain>
    </source>
</reference>